<dbReference type="InterPro" id="IPR001781">
    <property type="entry name" value="Znf_LIM"/>
</dbReference>
<dbReference type="STRING" id="29170.A0A368G9Y7"/>
<dbReference type="InterPro" id="IPR047169">
    <property type="entry name" value="ISL1/2-like"/>
</dbReference>
<evidence type="ECO:0000256" key="2">
    <source>
        <dbReference type="ARBA" id="ARBA00022723"/>
    </source>
</evidence>
<dbReference type="PANTHER" id="PTHR24204:SF8">
    <property type="entry name" value="TAILUP, ISOFORM A"/>
    <property type="match status" value="1"/>
</dbReference>
<keyword evidence="4" id="KW-0440">LIM domain</keyword>
<evidence type="ECO:0000256" key="3">
    <source>
        <dbReference type="ARBA" id="ARBA00022833"/>
    </source>
</evidence>
<reference evidence="6 7" key="1">
    <citation type="submission" date="2014-10" db="EMBL/GenBank/DDBJ databases">
        <title>Draft genome of the hookworm Ancylostoma caninum.</title>
        <authorList>
            <person name="Mitreva M."/>
        </authorList>
    </citation>
    <scope>NUCLEOTIDE SEQUENCE [LARGE SCALE GENOMIC DNA]</scope>
    <source>
        <strain evidence="6 7">Baltimore</strain>
    </source>
</reference>
<dbReference type="OrthoDB" id="9990008at2759"/>
<evidence type="ECO:0000313" key="7">
    <source>
        <dbReference type="Proteomes" id="UP000252519"/>
    </source>
</evidence>
<keyword evidence="7" id="KW-1185">Reference proteome</keyword>
<gene>
    <name evidence="6" type="ORF">ANCCAN_13981</name>
</gene>
<dbReference type="Pfam" id="PF00412">
    <property type="entry name" value="LIM"/>
    <property type="match status" value="1"/>
</dbReference>
<feature type="domain" description="LIM zinc-binding" evidence="5">
    <location>
        <begin position="2"/>
        <end position="49"/>
    </location>
</feature>
<keyword evidence="3" id="KW-0862">Zinc</keyword>
<evidence type="ECO:0000313" key="6">
    <source>
        <dbReference type="EMBL" id="RCN40099.1"/>
    </source>
</evidence>
<accession>A0A368G9Y7</accession>
<comment type="caution">
    <text evidence="6">The sequence shown here is derived from an EMBL/GenBank/DDBJ whole genome shotgun (WGS) entry which is preliminary data.</text>
</comment>
<sequence>MLECDDIVMRARDAVFHVHCFSCAVCGIQPNVGDIFAMTKHFEILCQVHYDLPQLDETNPSSRALNARTILMSRKMKM</sequence>
<proteinExistence type="predicted"/>
<dbReference type="GO" id="GO:0007409">
    <property type="term" value="P:axonogenesis"/>
    <property type="evidence" value="ECO:0007669"/>
    <property type="project" value="TreeGrafter"/>
</dbReference>
<comment type="subcellular location">
    <subcellularLocation>
        <location evidence="1">Nucleus</location>
    </subcellularLocation>
</comment>
<organism evidence="6 7">
    <name type="scientific">Ancylostoma caninum</name>
    <name type="common">Dog hookworm</name>
    <dbReference type="NCBI Taxonomy" id="29170"/>
    <lineage>
        <taxon>Eukaryota</taxon>
        <taxon>Metazoa</taxon>
        <taxon>Ecdysozoa</taxon>
        <taxon>Nematoda</taxon>
        <taxon>Chromadorea</taxon>
        <taxon>Rhabditida</taxon>
        <taxon>Rhabditina</taxon>
        <taxon>Rhabditomorpha</taxon>
        <taxon>Strongyloidea</taxon>
        <taxon>Ancylostomatidae</taxon>
        <taxon>Ancylostomatinae</taxon>
        <taxon>Ancylostoma</taxon>
    </lineage>
</organism>
<keyword evidence="2" id="KW-0479">Metal-binding</keyword>
<dbReference type="Proteomes" id="UP000252519">
    <property type="component" value="Unassembled WGS sequence"/>
</dbReference>
<evidence type="ECO:0000256" key="1">
    <source>
        <dbReference type="ARBA" id="ARBA00004123"/>
    </source>
</evidence>
<dbReference type="PANTHER" id="PTHR24204">
    <property type="entry name" value="INSULIN GENE ENHANCER PROTEIN"/>
    <property type="match status" value="1"/>
</dbReference>
<dbReference type="GO" id="GO:0046872">
    <property type="term" value="F:metal ion binding"/>
    <property type="evidence" value="ECO:0007669"/>
    <property type="project" value="UniProtKB-KW"/>
</dbReference>
<protein>
    <submittedName>
        <fullName evidence="6">LIM domain protein</fullName>
    </submittedName>
</protein>
<dbReference type="Gene3D" id="2.10.110.10">
    <property type="entry name" value="Cysteine Rich Protein"/>
    <property type="match status" value="1"/>
</dbReference>
<name>A0A368G9Y7_ANCCA</name>
<dbReference type="AlphaFoldDB" id="A0A368G9Y7"/>
<dbReference type="EMBL" id="JOJR01000303">
    <property type="protein sequence ID" value="RCN40099.1"/>
    <property type="molecule type" value="Genomic_DNA"/>
</dbReference>
<dbReference type="SMART" id="SM00132">
    <property type="entry name" value="LIM"/>
    <property type="match status" value="1"/>
</dbReference>
<dbReference type="GO" id="GO:0005634">
    <property type="term" value="C:nucleus"/>
    <property type="evidence" value="ECO:0007669"/>
    <property type="project" value="UniProtKB-SubCell"/>
</dbReference>
<dbReference type="GO" id="GO:0045944">
    <property type="term" value="P:positive regulation of transcription by RNA polymerase II"/>
    <property type="evidence" value="ECO:0007669"/>
    <property type="project" value="InterPro"/>
</dbReference>
<evidence type="ECO:0000259" key="5">
    <source>
        <dbReference type="SMART" id="SM00132"/>
    </source>
</evidence>
<dbReference type="GO" id="GO:0000981">
    <property type="term" value="F:DNA-binding transcription factor activity, RNA polymerase II-specific"/>
    <property type="evidence" value="ECO:0007669"/>
    <property type="project" value="InterPro"/>
</dbReference>
<evidence type="ECO:0000256" key="4">
    <source>
        <dbReference type="ARBA" id="ARBA00023038"/>
    </source>
</evidence>
<dbReference type="GO" id="GO:0048665">
    <property type="term" value="P:neuron fate specification"/>
    <property type="evidence" value="ECO:0007669"/>
    <property type="project" value="InterPro"/>
</dbReference>